<dbReference type="EMBL" id="SSMQ01000120">
    <property type="protein sequence ID" value="TKC93629.1"/>
    <property type="molecule type" value="Genomic_DNA"/>
</dbReference>
<dbReference type="Gene3D" id="2.20.25.90">
    <property type="entry name" value="ADC-like domains"/>
    <property type="match status" value="1"/>
</dbReference>
<dbReference type="AlphaFoldDB" id="A0A4U1IIF2"/>
<keyword evidence="8" id="KW-1185">Reference proteome</keyword>
<dbReference type="Pfam" id="PF00384">
    <property type="entry name" value="Molybdopterin"/>
    <property type="match status" value="1"/>
</dbReference>
<dbReference type="InterPro" id="IPR050123">
    <property type="entry name" value="Prok_molybdopt-oxidoreductase"/>
</dbReference>
<evidence type="ECO:0000256" key="5">
    <source>
        <dbReference type="ARBA" id="ARBA00023014"/>
    </source>
</evidence>
<keyword evidence="1" id="KW-0004">4Fe-4S</keyword>
<dbReference type="GO" id="GO:0016491">
    <property type="term" value="F:oxidoreductase activity"/>
    <property type="evidence" value="ECO:0007669"/>
    <property type="project" value="UniProtKB-KW"/>
</dbReference>
<organism evidence="7 8">
    <name type="scientific">Polyangium fumosum</name>
    <dbReference type="NCBI Taxonomy" id="889272"/>
    <lineage>
        <taxon>Bacteria</taxon>
        <taxon>Pseudomonadati</taxon>
        <taxon>Myxococcota</taxon>
        <taxon>Polyangia</taxon>
        <taxon>Polyangiales</taxon>
        <taxon>Polyangiaceae</taxon>
        <taxon>Polyangium</taxon>
    </lineage>
</organism>
<dbReference type="GO" id="GO:0043546">
    <property type="term" value="F:molybdopterin cofactor binding"/>
    <property type="evidence" value="ECO:0007669"/>
    <property type="project" value="InterPro"/>
</dbReference>
<dbReference type="OrthoDB" id="9757870at2"/>
<dbReference type="GO" id="GO:0046872">
    <property type="term" value="F:metal ion binding"/>
    <property type="evidence" value="ECO:0007669"/>
    <property type="project" value="UniProtKB-KW"/>
</dbReference>
<keyword evidence="4" id="KW-0408">Iron</keyword>
<evidence type="ECO:0000256" key="1">
    <source>
        <dbReference type="ARBA" id="ARBA00022485"/>
    </source>
</evidence>
<dbReference type="PANTHER" id="PTHR43105:SF9">
    <property type="entry name" value="NADPH-FE(3+) OXIDOREDUCTASE SUBUNIT ALPHA"/>
    <property type="match status" value="1"/>
</dbReference>
<dbReference type="GO" id="GO:0016020">
    <property type="term" value="C:membrane"/>
    <property type="evidence" value="ECO:0007669"/>
    <property type="project" value="TreeGrafter"/>
</dbReference>
<dbReference type="PROSITE" id="PS51669">
    <property type="entry name" value="4FE4S_MOW_BIS_MGD"/>
    <property type="match status" value="1"/>
</dbReference>
<evidence type="ECO:0000313" key="8">
    <source>
        <dbReference type="Proteomes" id="UP000309215"/>
    </source>
</evidence>
<dbReference type="GO" id="GO:0045333">
    <property type="term" value="P:cellular respiration"/>
    <property type="evidence" value="ECO:0007669"/>
    <property type="project" value="UniProtKB-ARBA"/>
</dbReference>
<dbReference type="SUPFAM" id="SSF50692">
    <property type="entry name" value="ADC-like"/>
    <property type="match status" value="1"/>
</dbReference>
<dbReference type="Gene3D" id="3.40.50.740">
    <property type="match status" value="1"/>
</dbReference>
<accession>A0A4U1IIF2</accession>
<dbReference type="SMART" id="SM00926">
    <property type="entry name" value="Molybdop_Fe4S4"/>
    <property type="match status" value="1"/>
</dbReference>
<dbReference type="SUPFAM" id="SSF53706">
    <property type="entry name" value="Formate dehydrogenase/DMSO reductase, domains 1-3"/>
    <property type="match status" value="1"/>
</dbReference>
<reference evidence="7 8" key="1">
    <citation type="submission" date="2019-04" db="EMBL/GenBank/DDBJ databases">
        <authorList>
            <person name="Li Y."/>
            <person name="Wang J."/>
        </authorList>
    </citation>
    <scope>NUCLEOTIDE SEQUENCE [LARGE SCALE GENOMIC DNA]</scope>
    <source>
        <strain evidence="7 8">DSM 14668</strain>
    </source>
</reference>
<evidence type="ECO:0000313" key="7">
    <source>
        <dbReference type="EMBL" id="TKC93629.1"/>
    </source>
</evidence>
<dbReference type="InterPro" id="IPR009010">
    <property type="entry name" value="Asp_de-COase-like_dom_sf"/>
</dbReference>
<dbReference type="Gene3D" id="2.40.40.20">
    <property type="match status" value="1"/>
</dbReference>
<gene>
    <name evidence="7" type="ORF">E8A74_49330</name>
</gene>
<dbReference type="Proteomes" id="UP000309215">
    <property type="component" value="Unassembled WGS sequence"/>
</dbReference>
<dbReference type="Gene3D" id="3.40.228.10">
    <property type="entry name" value="Dimethylsulfoxide Reductase, domain 2"/>
    <property type="match status" value="1"/>
</dbReference>
<proteinExistence type="predicted"/>
<feature type="domain" description="4Fe-4S Mo/W bis-MGD-type" evidence="6">
    <location>
        <begin position="7"/>
        <end position="63"/>
    </location>
</feature>
<keyword evidence="5" id="KW-0411">Iron-sulfur</keyword>
<protein>
    <submittedName>
        <fullName evidence="7">Molybdopterin oxidoreductase family protein</fullName>
    </submittedName>
</protein>
<dbReference type="InterPro" id="IPR006657">
    <property type="entry name" value="MoPterin_dinucl-bd_dom"/>
</dbReference>
<dbReference type="RefSeq" id="WP_136936171.1">
    <property type="nucleotide sequence ID" value="NZ_SSMQ01000120.1"/>
</dbReference>
<dbReference type="InterPro" id="IPR006656">
    <property type="entry name" value="Mopterin_OxRdtase"/>
</dbReference>
<dbReference type="GO" id="GO:0051539">
    <property type="term" value="F:4 iron, 4 sulfur cluster binding"/>
    <property type="evidence" value="ECO:0007669"/>
    <property type="project" value="UniProtKB-KW"/>
</dbReference>
<dbReference type="PANTHER" id="PTHR43105">
    <property type="entry name" value="RESPIRATORY NITRATE REDUCTASE"/>
    <property type="match status" value="1"/>
</dbReference>
<evidence type="ECO:0000256" key="3">
    <source>
        <dbReference type="ARBA" id="ARBA00023002"/>
    </source>
</evidence>
<dbReference type="InterPro" id="IPR006963">
    <property type="entry name" value="Mopterin_OxRdtase_4Fe-4S_dom"/>
</dbReference>
<evidence type="ECO:0000256" key="4">
    <source>
        <dbReference type="ARBA" id="ARBA00023004"/>
    </source>
</evidence>
<dbReference type="Pfam" id="PF01568">
    <property type="entry name" value="Molydop_binding"/>
    <property type="match status" value="1"/>
</dbReference>
<evidence type="ECO:0000259" key="6">
    <source>
        <dbReference type="PROSITE" id="PS51669"/>
    </source>
</evidence>
<name>A0A4U1IIF2_9BACT</name>
<keyword evidence="3" id="KW-0560">Oxidoreductase</keyword>
<keyword evidence="2" id="KW-0479">Metal-binding</keyword>
<comment type="caution">
    <text evidence="7">The sequence shown here is derived from an EMBL/GenBank/DDBJ whole genome shotgun (WGS) entry which is preliminary data.</text>
</comment>
<evidence type="ECO:0000256" key="2">
    <source>
        <dbReference type="ARBA" id="ARBA00022723"/>
    </source>
</evidence>
<dbReference type="Pfam" id="PF04879">
    <property type="entry name" value="Molybdop_Fe4S4"/>
    <property type="match status" value="1"/>
</dbReference>
<sequence length="755" mass="82134">MTTTEAGTFQKTACILCSLNCGIEVLVEDRRLTRVRGDRKHPASHGYLCEKAQRLDHYQNAKDRLRTPLRRRPDGSFEPIDWDTAIREITAKLAFLRETHGGSSIFYYGGGGQGNHLCGTYATATLAALGAVYRSNALAQEKTGEFWVDGKLFGRPRCHTAPDFEHAEVAVFVGKNPWHSHGFPRARQVLKEIAQDPARALVVIDPRRSETARLAQYHLAVHPGTDAFCLAAILGTLVQEDLVHHAFLAEHTTDAEPVLDALARVPVDEFAQRAGVEASLVREVARRIARAKSVAIQEDLGVQQAPHSTLDSWLEKLVYLLVGSFAKEGGMNIHSRMASLGGGGSGGKRGSTTPVTGARIITGLVPCNVIPDEILTDHPKRFRAMIVESANPAHSLADSKRFREAFAALDCLVVIDVALTETARLAHYVLPTASQFEKWEATFFTLEFPRNAFQLRAPLLAPLPGTLPEPEIHRRLVRATGALDGVDLAPLAEAARSSRGEFAMAFLGLVGARPDLMALAPVILYETLGPTLPEGAEATAVLWGIAQTCFMTFPESVQRAGFPDADALFDALLHERSGITFTVDPYEETWARLDTPDKRIRLTVPELLPELLGLAAEPAPARDAHYPFILAAGERRSSSANTIFRDPTWRKVDLDGALRMSPADAADLGLSTGSVVRIVTEGGSATATVEVNDSMRAGHVSLPNGGGLLYPDEAGSERKHGTAPNELTHHAQRDWLAGTPWHKHVPARIERIDVS</sequence>